<keyword evidence="2" id="KW-1185">Reference proteome</keyword>
<dbReference type="RefSeq" id="WP_269471839.1">
    <property type="nucleotide sequence ID" value="NZ_JBHFGJ010000004.1"/>
</dbReference>
<dbReference type="Proteomes" id="UP001576726">
    <property type="component" value="Unassembled WGS sequence"/>
</dbReference>
<dbReference type="EMBL" id="JBHFGJ010000004">
    <property type="protein sequence ID" value="MFB2653166.1"/>
    <property type="molecule type" value="Genomic_DNA"/>
</dbReference>
<organism evidence="1 2">
    <name type="scientific">Shewanella seohaensis</name>
    <dbReference type="NCBI Taxonomy" id="755175"/>
    <lineage>
        <taxon>Bacteria</taxon>
        <taxon>Pseudomonadati</taxon>
        <taxon>Pseudomonadota</taxon>
        <taxon>Gammaproteobacteria</taxon>
        <taxon>Alteromonadales</taxon>
        <taxon>Shewanellaceae</taxon>
        <taxon>Shewanella</taxon>
    </lineage>
</organism>
<evidence type="ECO:0000313" key="2">
    <source>
        <dbReference type="Proteomes" id="UP001576726"/>
    </source>
</evidence>
<protein>
    <recommendedName>
        <fullName evidence="3">Lipoprotein</fullName>
    </recommendedName>
</protein>
<name>A0ABV4VW13_9GAMM</name>
<comment type="caution">
    <text evidence="1">The sequence shown here is derived from an EMBL/GenBank/DDBJ whole genome shotgun (WGS) entry which is preliminary data.</text>
</comment>
<proteinExistence type="predicted"/>
<evidence type="ECO:0000313" key="1">
    <source>
        <dbReference type="EMBL" id="MFB2653166.1"/>
    </source>
</evidence>
<gene>
    <name evidence="1" type="ORF">ACE02L_10505</name>
</gene>
<reference evidence="1 2" key="1">
    <citation type="submission" date="2024-09" db="EMBL/GenBank/DDBJ databases">
        <authorList>
            <person name="Zhang Y."/>
        </authorList>
    </citation>
    <scope>NUCLEOTIDE SEQUENCE [LARGE SCALE GENOMIC DNA]</scope>
    <source>
        <strain evidence="1 2">SH314</strain>
    </source>
</reference>
<sequence length="40" mass="3980">MNSSMVVKIASIATVTVGVHCGVIDRIGFVGGVCGDVDGD</sequence>
<accession>A0ABV4VW13</accession>
<evidence type="ECO:0008006" key="3">
    <source>
        <dbReference type="Google" id="ProtNLM"/>
    </source>
</evidence>